<dbReference type="PANTHER" id="PTHR31290:SF5">
    <property type="entry name" value="UV-DAMAGE ENDONUCLEASE"/>
    <property type="match status" value="1"/>
</dbReference>
<keyword evidence="6" id="KW-0234">DNA repair</keyword>
<evidence type="ECO:0000256" key="6">
    <source>
        <dbReference type="ARBA" id="ARBA00023204"/>
    </source>
</evidence>
<evidence type="ECO:0000256" key="4">
    <source>
        <dbReference type="ARBA" id="ARBA00022769"/>
    </source>
</evidence>
<gene>
    <name evidence="7" type="ORF">UFOVP116_140</name>
</gene>
<dbReference type="GO" id="GO:0004519">
    <property type="term" value="F:endonuclease activity"/>
    <property type="evidence" value="ECO:0007669"/>
    <property type="project" value="UniProtKB-KW"/>
</dbReference>
<dbReference type="GO" id="GO:0009411">
    <property type="term" value="P:response to UV"/>
    <property type="evidence" value="ECO:0007669"/>
    <property type="project" value="InterPro"/>
</dbReference>
<protein>
    <submittedName>
        <fullName evidence="7">Uve UV damage repair endonuclease</fullName>
    </submittedName>
</protein>
<dbReference type="Pfam" id="PF03851">
    <property type="entry name" value="UvdE"/>
    <property type="match status" value="1"/>
</dbReference>
<evidence type="ECO:0000313" key="7">
    <source>
        <dbReference type="EMBL" id="CAB4129841.1"/>
    </source>
</evidence>
<proteinExistence type="predicted"/>
<keyword evidence="2 7" id="KW-0255">Endonuclease</keyword>
<keyword evidence="1" id="KW-0540">Nuclease</keyword>
<dbReference type="EMBL" id="LR796237">
    <property type="protein sequence ID" value="CAB4129841.1"/>
    <property type="molecule type" value="Genomic_DNA"/>
</dbReference>
<evidence type="ECO:0000256" key="5">
    <source>
        <dbReference type="ARBA" id="ARBA00022801"/>
    </source>
</evidence>
<sequence length="334" mass="37913">MTNKRIGFACKLSELSAGGVVSAIESCNTKTTTISWLGRQTKQVAEDKLLALMQHNVQSVFNLVSAVSKMPEIKRMVRISSDVLPAYTHDSWRYFYQSQENKNYLAREFAKIGELARSTGVRLSFHPGQFCCIVSNNPGIVERSIEELEYHATMAEWMGYGERPLDFKINIHLSGKLGISGFMQAYEKMSRVLQSSLTLENDEYQAGLDVLLPLAPYVGIVLDIHHHFINTGEYISPDDARLQEVRDSWQGHRPVIHYSQSGWVHLENHTNSMPTLATLLESTNRSKLRGHSEFYNHAALNEWALQFLDWADIMSESKSKNLGVDQILAQYKQN</sequence>
<dbReference type="SUPFAM" id="SSF51658">
    <property type="entry name" value="Xylose isomerase-like"/>
    <property type="match status" value="1"/>
</dbReference>
<name>A0A6J5L636_9CAUD</name>
<organism evidence="7">
    <name type="scientific">uncultured Caudovirales phage</name>
    <dbReference type="NCBI Taxonomy" id="2100421"/>
    <lineage>
        <taxon>Viruses</taxon>
        <taxon>Duplodnaviria</taxon>
        <taxon>Heunggongvirae</taxon>
        <taxon>Uroviricota</taxon>
        <taxon>Caudoviricetes</taxon>
        <taxon>Peduoviridae</taxon>
        <taxon>Maltschvirus</taxon>
        <taxon>Maltschvirus maltsch</taxon>
    </lineage>
</organism>
<evidence type="ECO:0000256" key="2">
    <source>
        <dbReference type="ARBA" id="ARBA00022759"/>
    </source>
</evidence>
<keyword evidence="4" id="KW-0228">DNA excision</keyword>
<dbReference type="PANTHER" id="PTHR31290">
    <property type="entry name" value="UV-DAMAGE ENDONUCLEASE"/>
    <property type="match status" value="1"/>
</dbReference>
<keyword evidence="3" id="KW-0227">DNA damage</keyword>
<evidence type="ECO:0000256" key="1">
    <source>
        <dbReference type="ARBA" id="ARBA00022722"/>
    </source>
</evidence>
<dbReference type="Gene3D" id="3.20.20.150">
    <property type="entry name" value="Divalent-metal-dependent TIM barrel enzymes"/>
    <property type="match status" value="1"/>
</dbReference>
<dbReference type="InterPro" id="IPR004601">
    <property type="entry name" value="UvdE"/>
</dbReference>
<reference evidence="7" key="1">
    <citation type="submission" date="2020-04" db="EMBL/GenBank/DDBJ databases">
        <authorList>
            <person name="Chiriac C."/>
            <person name="Salcher M."/>
            <person name="Ghai R."/>
            <person name="Kavagutti S V."/>
        </authorList>
    </citation>
    <scope>NUCLEOTIDE SEQUENCE</scope>
</reference>
<accession>A0A6J5L636</accession>
<dbReference type="GO" id="GO:0016787">
    <property type="term" value="F:hydrolase activity"/>
    <property type="evidence" value="ECO:0007669"/>
    <property type="project" value="UniProtKB-KW"/>
</dbReference>
<evidence type="ECO:0000256" key="3">
    <source>
        <dbReference type="ARBA" id="ARBA00022763"/>
    </source>
</evidence>
<keyword evidence="5" id="KW-0378">Hydrolase</keyword>
<dbReference type="GO" id="GO:0006289">
    <property type="term" value="P:nucleotide-excision repair"/>
    <property type="evidence" value="ECO:0007669"/>
    <property type="project" value="InterPro"/>
</dbReference>
<dbReference type="InterPro" id="IPR036237">
    <property type="entry name" value="Xyl_isomerase-like_sf"/>
</dbReference>